<keyword evidence="8" id="KW-0732">Signal</keyword>
<dbReference type="InterPro" id="IPR051906">
    <property type="entry name" value="TolC-like"/>
</dbReference>
<gene>
    <name evidence="9" type="ORF">AMYX_42030</name>
</gene>
<keyword evidence="10" id="KW-1185">Reference proteome</keyword>
<keyword evidence="5" id="KW-0812">Transmembrane</keyword>
<name>A0A7I9VSN7_9BACT</name>
<feature type="signal peptide" evidence="8">
    <location>
        <begin position="1"/>
        <end position="19"/>
    </location>
</feature>
<keyword evidence="6" id="KW-0472">Membrane</keyword>
<organism evidence="9 10">
    <name type="scientific">Anaeromyxobacter diazotrophicus</name>
    <dbReference type="NCBI Taxonomy" id="2590199"/>
    <lineage>
        <taxon>Bacteria</taxon>
        <taxon>Pseudomonadati</taxon>
        <taxon>Myxococcota</taxon>
        <taxon>Myxococcia</taxon>
        <taxon>Myxococcales</taxon>
        <taxon>Cystobacterineae</taxon>
        <taxon>Anaeromyxobacteraceae</taxon>
        <taxon>Anaeromyxobacter</taxon>
    </lineage>
</organism>
<dbReference type="Pfam" id="PF02321">
    <property type="entry name" value="OEP"/>
    <property type="match status" value="1"/>
</dbReference>
<evidence type="ECO:0000256" key="5">
    <source>
        <dbReference type="ARBA" id="ARBA00022692"/>
    </source>
</evidence>
<sequence>MSLAVALAIALTAPATAPAAADAEPKAWTLEALTQAAQAADPRVLAEAAELARLRGAEAEANAAQRPVLDWIVSADGPIPELRNDPNHLDAVSPSSRLRTGDLGTPGVHGHLGANLTWPVFTFGRAAASSRAAARAASAGAATGEAARARAARDAADIFWSYQVARRGLASLDETDRQLAGARERVERLLGEGSAKVSRQDLAQLDVFRAELAARRAEASAARDLALEAGRTVAGLAEDAPFAIAMAPLEVPPATLAPLARHAAAAQALRPEVAAARDLVASREAALLARRRALYPELVVTGNLDLNWTGSATPQTNPFAWDPYNRLWAGLGLALRGSIDLWRPSAQLRQEEAQVSRAQAELAGAERAVRMEVARAHTGLRAAQERAARLRDQEAAARRWLAQAEASFDAGSAGAEAVLLAAMASARAGAERLAAVRDAQLAYADLALAVGADPKTVK</sequence>
<evidence type="ECO:0000313" key="9">
    <source>
        <dbReference type="EMBL" id="GEJ59462.1"/>
    </source>
</evidence>
<evidence type="ECO:0000256" key="2">
    <source>
        <dbReference type="ARBA" id="ARBA00007613"/>
    </source>
</evidence>
<dbReference type="Proteomes" id="UP000503640">
    <property type="component" value="Unassembled WGS sequence"/>
</dbReference>
<dbReference type="SUPFAM" id="SSF56954">
    <property type="entry name" value="Outer membrane efflux proteins (OEP)"/>
    <property type="match status" value="1"/>
</dbReference>
<comment type="caution">
    <text evidence="9">The sequence shown here is derived from an EMBL/GenBank/DDBJ whole genome shotgun (WGS) entry which is preliminary data.</text>
</comment>
<proteinExistence type="inferred from homology"/>
<reference evidence="10" key="1">
    <citation type="journal article" date="2020" name="Appl. Environ. Microbiol.">
        <title>Diazotrophic Anaeromyxobacter Isolates from Soils.</title>
        <authorList>
            <person name="Masuda Y."/>
            <person name="Yamanaka H."/>
            <person name="Xu Z.X."/>
            <person name="Shiratori Y."/>
            <person name="Aono T."/>
            <person name="Amachi S."/>
            <person name="Senoo K."/>
            <person name="Itoh H."/>
        </authorList>
    </citation>
    <scope>NUCLEOTIDE SEQUENCE [LARGE SCALE GENOMIC DNA]</scope>
    <source>
        <strain evidence="10">R267</strain>
    </source>
</reference>
<keyword evidence="7" id="KW-0998">Cell outer membrane</keyword>
<dbReference type="GO" id="GO:0015562">
    <property type="term" value="F:efflux transmembrane transporter activity"/>
    <property type="evidence" value="ECO:0007669"/>
    <property type="project" value="InterPro"/>
</dbReference>
<dbReference type="RefSeq" id="WP_176068983.1">
    <property type="nucleotide sequence ID" value="NZ_BJTG01000015.1"/>
</dbReference>
<dbReference type="PANTHER" id="PTHR30026">
    <property type="entry name" value="OUTER MEMBRANE PROTEIN TOLC"/>
    <property type="match status" value="1"/>
</dbReference>
<evidence type="ECO:0000256" key="3">
    <source>
        <dbReference type="ARBA" id="ARBA00022448"/>
    </source>
</evidence>
<evidence type="ECO:0000256" key="4">
    <source>
        <dbReference type="ARBA" id="ARBA00022452"/>
    </source>
</evidence>
<evidence type="ECO:0008006" key="11">
    <source>
        <dbReference type="Google" id="ProtNLM"/>
    </source>
</evidence>
<evidence type="ECO:0000313" key="10">
    <source>
        <dbReference type="Proteomes" id="UP000503640"/>
    </source>
</evidence>
<dbReference type="Gene3D" id="1.20.1600.10">
    <property type="entry name" value="Outer membrane efflux proteins (OEP)"/>
    <property type="match status" value="1"/>
</dbReference>
<dbReference type="GO" id="GO:0009279">
    <property type="term" value="C:cell outer membrane"/>
    <property type="evidence" value="ECO:0007669"/>
    <property type="project" value="UniProtKB-SubCell"/>
</dbReference>
<keyword evidence="4" id="KW-1134">Transmembrane beta strand</keyword>
<feature type="chain" id="PRO_5029517265" description="Outer membrane efflux protein" evidence="8">
    <location>
        <begin position="20"/>
        <end position="458"/>
    </location>
</feature>
<dbReference type="EMBL" id="BJTG01000015">
    <property type="protein sequence ID" value="GEJ59462.1"/>
    <property type="molecule type" value="Genomic_DNA"/>
</dbReference>
<evidence type="ECO:0000256" key="1">
    <source>
        <dbReference type="ARBA" id="ARBA00004442"/>
    </source>
</evidence>
<comment type="subcellular location">
    <subcellularLocation>
        <location evidence="1">Cell outer membrane</location>
    </subcellularLocation>
</comment>
<keyword evidence="3" id="KW-0813">Transport</keyword>
<dbReference type="GO" id="GO:0015288">
    <property type="term" value="F:porin activity"/>
    <property type="evidence" value="ECO:0007669"/>
    <property type="project" value="TreeGrafter"/>
</dbReference>
<accession>A0A7I9VSN7</accession>
<dbReference type="PANTHER" id="PTHR30026:SF13">
    <property type="entry name" value="MEMBRANE EFFLUX PROTEIN, PUTATIVE-RELATED"/>
    <property type="match status" value="1"/>
</dbReference>
<comment type="similarity">
    <text evidence="2">Belongs to the outer membrane factor (OMF) (TC 1.B.17) family.</text>
</comment>
<dbReference type="GO" id="GO:1990281">
    <property type="term" value="C:efflux pump complex"/>
    <property type="evidence" value="ECO:0007669"/>
    <property type="project" value="TreeGrafter"/>
</dbReference>
<dbReference type="AlphaFoldDB" id="A0A7I9VSN7"/>
<evidence type="ECO:0000256" key="6">
    <source>
        <dbReference type="ARBA" id="ARBA00023136"/>
    </source>
</evidence>
<dbReference type="InterPro" id="IPR003423">
    <property type="entry name" value="OMP_efflux"/>
</dbReference>
<evidence type="ECO:0000256" key="7">
    <source>
        <dbReference type="ARBA" id="ARBA00023237"/>
    </source>
</evidence>
<evidence type="ECO:0000256" key="8">
    <source>
        <dbReference type="SAM" id="SignalP"/>
    </source>
</evidence>
<protein>
    <recommendedName>
        <fullName evidence="11">Outer membrane efflux protein</fullName>
    </recommendedName>
</protein>